<evidence type="ECO:0000256" key="4">
    <source>
        <dbReference type="ARBA" id="ARBA00023163"/>
    </source>
</evidence>
<dbReference type="InterPro" id="IPR011006">
    <property type="entry name" value="CheY-like_superfamily"/>
</dbReference>
<organism evidence="9 10">
    <name type="scientific">Anaerobacterium chartisolvens</name>
    <dbReference type="NCBI Taxonomy" id="1297424"/>
    <lineage>
        <taxon>Bacteria</taxon>
        <taxon>Bacillati</taxon>
        <taxon>Bacillota</taxon>
        <taxon>Clostridia</taxon>
        <taxon>Eubacteriales</taxon>
        <taxon>Oscillospiraceae</taxon>
        <taxon>Anaerobacterium</taxon>
    </lineage>
</organism>
<keyword evidence="4" id="KW-0804">Transcription</keyword>
<dbReference type="Pfam" id="PF12833">
    <property type="entry name" value="HTH_18"/>
    <property type="match status" value="1"/>
</dbReference>
<dbReference type="Pfam" id="PF17853">
    <property type="entry name" value="GGDEF_2"/>
    <property type="match status" value="1"/>
</dbReference>
<evidence type="ECO:0000256" key="1">
    <source>
        <dbReference type="ARBA" id="ARBA00018672"/>
    </source>
</evidence>
<dbReference type="SMART" id="SM00342">
    <property type="entry name" value="HTH_ARAC"/>
    <property type="match status" value="1"/>
</dbReference>
<dbReference type="PRINTS" id="PR00032">
    <property type="entry name" value="HTHARAC"/>
</dbReference>
<dbReference type="GO" id="GO:0003700">
    <property type="term" value="F:DNA-binding transcription factor activity"/>
    <property type="evidence" value="ECO:0007669"/>
    <property type="project" value="InterPro"/>
</dbReference>
<feature type="domain" description="Response regulatory" evidence="8">
    <location>
        <begin position="3"/>
        <end position="120"/>
    </location>
</feature>
<proteinExistence type="predicted"/>
<dbReference type="PROSITE" id="PS50110">
    <property type="entry name" value="RESPONSE_REGULATORY"/>
    <property type="match status" value="1"/>
</dbReference>
<reference evidence="9 10" key="1">
    <citation type="submission" date="2018-07" db="EMBL/GenBank/DDBJ databases">
        <title>Genomic Encyclopedia of Type Strains, Phase IV (KMG-IV): sequencing the most valuable type-strain genomes for metagenomic binning, comparative biology and taxonomic classification.</title>
        <authorList>
            <person name="Goeker M."/>
        </authorList>
    </citation>
    <scope>NUCLEOTIDE SEQUENCE [LARGE SCALE GENOMIC DNA]</scope>
    <source>
        <strain evidence="9 10">DSM 27016</strain>
    </source>
</reference>
<dbReference type="AlphaFoldDB" id="A0A369B908"/>
<dbReference type="EMBL" id="QPJT01000006">
    <property type="protein sequence ID" value="RCX18020.1"/>
    <property type="molecule type" value="Genomic_DNA"/>
</dbReference>
<evidence type="ECO:0000256" key="5">
    <source>
        <dbReference type="ARBA" id="ARBA00024867"/>
    </source>
</evidence>
<dbReference type="CDD" id="cd17536">
    <property type="entry name" value="REC_YesN-like"/>
    <property type="match status" value="1"/>
</dbReference>
<dbReference type="InterPro" id="IPR020449">
    <property type="entry name" value="Tscrpt_reg_AraC-type_HTH"/>
</dbReference>
<accession>A0A369B908</accession>
<dbReference type="GO" id="GO:0043565">
    <property type="term" value="F:sequence-specific DNA binding"/>
    <property type="evidence" value="ECO:0007669"/>
    <property type="project" value="InterPro"/>
</dbReference>
<comment type="function">
    <text evidence="5">May play the central regulatory role in sporulation. It may be an element of the effector pathway responsible for the activation of sporulation genes in response to nutritional stress. Spo0A may act in concert with spo0H (a sigma factor) to control the expression of some genes that are critical to the sporulation process.</text>
</comment>
<dbReference type="Pfam" id="PF00072">
    <property type="entry name" value="Response_reg"/>
    <property type="match status" value="1"/>
</dbReference>
<comment type="caution">
    <text evidence="9">The sequence shown here is derived from an EMBL/GenBank/DDBJ whole genome shotgun (WGS) entry which is preliminary data.</text>
</comment>
<dbReference type="SMART" id="SM00448">
    <property type="entry name" value="REC"/>
    <property type="match status" value="1"/>
</dbReference>
<dbReference type="InterPro" id="IPR001789">
    <property type="entry name" value="Sig_transdc_resp-reg_receiver"/>
</dbReference>
<keyword evidence="6" id="KW-0597">Phosphoprotein</keyword>
<sequence length="537" mass="61206">MYKLMIVDDESLSRYVLRALITKKFSNIEIVGEAENGRQAIELNHKLQPDLIIMDIKMPGINGIDASMEILREYFNSCILILTAYNNFEYVKQALDIGVKGYILKPVNELEVVEKINKVLGQIDEKLNNCDFKELIDAKLRAIKPYMENELVAAFINGNCDVGKVENYIAFLQEEIKAGYFMLISPGRTNSREINECIRSRIIKEKTAAIVTRNLPLYKKCFFGKPQGNSIVVFIPVNENFEHKEVVNEAVIIAQDILRKLKVAGDVNASIGIGNAYTDIKNFSKSYNEAGFALRKSSDQNSVIHFSSLCIEMNSGTFHEYPLDLENKLIDEIKAGNIENAKSFADEIITELIANIDNMDILKGYAEELIFILKRNVFKMGIHMDKSLSMGMLLELVELTSADEIEVWCKKNVDYIIEQVEKCPGRNSEMISKVFEYINRNFNKDITLESVANEVGLSSQYLSKIFKEKCGTNFIDYITTKRLEFAETLLKKGDLNIKQVSKMSGYEDSNYFCRIFKKNTGLSPRQFRANVILHNLQ</sequence>
<evidence type="ECO:0000256" key="6">
    <source>
        <dbReference type="PROSITE-ProRule" id="PRU00169"/>
    </source>
</evidence>
<evidence type="ECO:0000259" key="7">
    <source>
        <dbReference type="PROSITE" id="PS01124"/>
    </source>
</evidence>
<dbReference type="Proteomes" id="UP000253034">
    <property type="component" value="Unassembled WGS sequence"/>
</dbReference>
<dbReference type="PANTHER" id="PTHR43280:SF10">
    <property type="entry name" value="REGULATORY PROTEIN POCR"/>
    <property type="match status" value="1"/>
</dbReference>
<evidence type="ECO:0000256" key="2">
    <source>
        <dbReference type="ARBA" id="ARBA00023015"/>
    </source>
</evidence>
<dbReference type="PROSITE" id="PS01124">
    <property type="entry name" value="HTH_ARAC_FAMILY_2"/>
    <property type="match status" value="1"/>
</dbReference>
<feature type="domain" description="HTH araC/xylS-type" evidence="7">
    <location>
        <begin position="432"/>
        <end position="530"/>
    </location>
</feature>
<dbReference type="InterPro" id="IPR018060">
    <property type="entry name" value="HTH_AraC"/>
</dbReference>
<dbReference type="GO" id="GO:0000160">
    <property type="term" value="P:phosphorelay signal transduction system"/>
    <property type="evidence" value="ECO:0007669"/>
    <property type="project" value="InterPro"/>
</dbReference>
<evidence type="ECO:0000313" key="10">
    <source>
        <dbReference type="Proteomes" id="UP000253034"/>
    </source>
</evidence>
<name>A0A369B908_9FIRM</name>
<keyword evidence="2" id="KW-0805">Transcription regulation</keyword>
<feature type="modified residue" description="4-aspartylphosphate" evidence="6">
    <location>
        <position position="55"/>
    </location>
</feature>
<dbReference type="SUPFAM" id="SSF46689">
    <property type="entry name" value="Homeodomain-like"/>
    <property type="match status" value="2"/>
</dbReference>
<dbReference type="RefSeq" id="WP_170138064.1">
    <property type="nucleotide sequence ID" value="NZ_QPJT01000006.1"/>
</dbReference>
<dbReference type="Gene3D" id="1.10.10.60">
    <property type="entry name" value="Homeodomain-like"/>
    <property type="match status" value="2"/>
</dbReference>
<keyword evidence="3" id="KW-0238">DNA-binding</keyword>
<evidence type="ECO:0000259" key="8">
    <source>
        <dbReference type="PROSITE" id="PS50110"/>
    </source>
</evidence>
<dbReference type="SUPFAM" id="SSF52172">
    <property type="entry name" value="CheY-like"/>
    <property type="match status" value="1"/>
</dbReference>
<protein>
    <recommendedName>
        <fullName evidence="1">Stage 0 sporulation protein A homolog</fullName>
    </recommendedName>
</protein>
<dbReference type="PANTHER" id="PTHR43280">
    <property type="entry name" value="ARAC-FAMILY TRANSCRIPTIONAL REGULATOR"/>
    <property type="match status" value="1"/>
</dbReference>
<dbReference type="InterPro" id="IPR009057">
    <property type="entry name" value="Homeodomain-like_sf"/>
</dbReference>
<evidence type="ECO:0000313" key="9">
    <source>
        <dbReference type="EMBL" id="RCX18020.1"/>
    </source>
</evidence>
<dbReference type="Gene3D" id="3.40.50.2300">
    <property type="match status" value="1"/>
</dbReference>
<gene>
    <name evidence="9" type="ORF">DFR58_106189</name>
</gene>
<evidence type="ECO:0000256" key="3">
    <source>
        <dbReference type="ARBA" id="ARBA00023125"/>
    </source>
</evidence>
<dbReference type="InterPro" id="IPR041522">
    <property type="entry name" value="CdaR_GGDEF"/>
</dbReference>
<keyword evidence="10" id="KW-1185">Reference proteome</keyword>